<gene>
    <name evidence="1" type="ORF">QTN89_19045</name>
</gene>
<dbReference type="EMBL" id="JASZZN010000014">
    <property type="protein sequence ID" value="MDM4017553.1"/>
    <property type="molecule type" value="Genomic_DNA"/>
</dbReference>
<evidence type="ECO:0000313" key="1">
    <source>
        <dbReference type="EMBL" id="MDM4017553.1"/>
    </source>
</evidence>
<proteinExistence type="predicted"/>
<organism evidence="1 2">
    <name type="scientific">Roseiconus lacunae</name>
    <dbReference type="NCBI Taxonomy" id="2605694"/>
    <lineage>
        <taxon>Bacteria</taxon>
        <taxon>Pseudomonadati</taxon>
        <taxon>Planctomycetota</taxon>
        <taxon>Planctomycetia</taxon>
        <taxon>Pirellulales</taxon>
        <taxon>Pirellulaceae</taxon>
        <taxon>Roseiconus</taxon>
    </lineage>
</organism>
<accession>A0ABT7PM57</accession>
<keyword evidence="2" id="KW-1185">Reference proteome</keyword>
<sequence>MTEHAEPMRSDASNMTYEQFMQTVSGLAGQISELHLQLAESQRSIVGQLIREQSRDIAAIERSLDHLLDAAAHPIGLELFRRLCKYYWTIDPEATATYVLAYRNMWLDEEAEPSTEGPR</sequence>
<name>A0ABT7PM57_9BACT</name>
<dbReference type="RefSeq" id="WP_289165039.1">
    <property type="nucleotide sequence ID" value="NZ_JASZZN010000014.1"/>
</dbReference>
<dbReference type="Proteomes" id="UP001239462">
    <property type="component" value="Unassembled WGS sequence"/>
</dbReference>
<reference evidence="1 2" key="1">
    <citation type="submission" date="2023-06" db="EMBL/GenBank/DDBJ databases">
        <title>Roseiconus lacunae JC819 isolated from Gulf of Mannar region, Tamil Nadu.</title>
        <authorList>
            <person name="Pk S."/>
            <person name="Ch S."/>
            <person name="Ch V.R."/>
        </authorList>
    </citation>
    <scope>NUCLEOTIDE SEQUENCE [LARGE SCALE GENOMIC DNA]</scope>
    <source>
        <strain evidence="1 2">JC819</strain>
    </source>
</reference>
<protein>
    <submittedName>
        <fullName evidence="1">Uncharacterized protein</fullName>
    </submittedName>
</protein>
<evidence type="ECO:0000313" key="2">
    <source>
        <dbReference type="Proteomes" id="UP001239462"/>
    </source>
</evidence>
<comment type="caution">
    <text evidence="1">The sequence shown here is derived from an EMBL/GenBank/DDBJ whole genome shotgun (WGS) entry which is preliminary data.</text>
</comment>